<keyword evidence="3" id="KW-1185">Reference proteome</keyword>
<dbReference type="STRING" id="46679.SAMN05216202_0047"/>
<evidence type="ECO:0008006" key="4">
    <source>
        <dbReference type="Google" id="ProtNLM"/>
    </source>
</evidence>
<feature type="transmembrane region" description="Helical" evidence="1">
    <location>
        <begin position="32"/>
        <end position="52"/>
    </location>
</feature>
<evidence type="ECO:0000313" key="2">
    <source>
        <dbReference type="EMBL" id="SDU81752.1"/>
    </source>
</evidence>
<dbReference type="Proteomes" id="UP000198600">
    <property type="component" value="Chromosome I"/>
</dbReference>
<keyword evidence="1" id="KW-0812">Transmembrane</keyword>
<gene>
    <name evidence="2" type="ORF">SAMN05216202_0047</name>
</gene>
<sequence length="57" mass="6661">MTSRLNPDDQQHVEEYLQLSQHQVERKPFRPWLLLGVILVVVIGLGLLSRFLSYLTL</sequence>
<evidence type="ECO:0000256" key="1">
    <source>
        <dbReference type="SAM" id="Phobius"/>
    </source>
</evidence>
<reference evidence="3" key="1">
    <citation type="submission" date="2016-10" db="EMBL/GenBank/DDBJ databases">
        <authorList>
            <person name="Varghese N."/>
            <person name="Submissions S."/>
        </authorList>
    </citation>
    <scope>NUCLEOTIDE SEQUENCE [LARGE SCALE GENOMIC DNA]</scope>
    <source>
        <strain evidence="3">LMG 2223</strain>
    </source>
</reference>
<organism evidence="2 3">
    <name type="scientific">Pseudomonas mucidolens</name>
    <dbReference type="NCBI Taxonomy" id="46679"/>
    <lineage>
        <taxon>Bacteria</taxon>
        <taxon>Pseudomonadati</taxon>
        <taxon>Pseudomonadota</taxon>
        <taxon>Gammaproteobacteria</taxon>
        <taxon>Pseudomonadales</taxon>
        <taxon>Pseudomonadaceae</taxon>
        <taxon>Pseudomonas</taxon>
    </lineage>
</organism>
<keyword evidence="1" id="KW-0472">Membrane</keyword>
<accession>A0A1H2LLM8</accession>
<dbReference type="AlphaFoldDB" id="A0A1H2LLM8"/>
<dbReference type="Pfam" id="PF11293">
    <property type="entry name" value="DUF3094"/>
    <property type="match status" value="1"/>
</dbReference>
<dbReference type="InterPro" id="IPR021444">
    <property type="entry name" value="DUF3094"/>
</dbReference>
<name>A0A1H2LLM8_9PSED</name>
<dbReference type="RefSeq" id="WP_084376381.1">
    <property type="nucleotide sequence ID" value="NZ_CAXAPY010000004.1"/>
</dbReference>
<evidence type="ECO:0000313" key="3">
    <source>
        <dbReference type="Proteomes" id="UP000198600"/>
    </source>
</evidence>
<keyword evidence="1" id="KW-1133">Transmembrane helix</keyword>
<dbReference type="OrthoDB" id="7030240at2"/>
<dbReference type="EMBL" id="LT629802">
    <property type="protein sequence ID" value="SDU81752.1"/>
    <property type="molecule type" value="Genomic_DNA"/>
</dbReference>
<proteinExistence type="predicted"/>
<protein>
    <recommendedName>
        <fullName evidence="4">DUF3094 domain-containing protein</fullName>
    </recommendedName>
</protein>